<proteinExistence type="predicted"/>
<organism evidence="3 4">
    <name type="scientific">Saccharicrinis fermentans DSM 9555 = JCM 21142</name>
    <dbReference type="NCBI Taxonomy" id="869213"/>
    <lineage>
        <taxon>Bacteria</taxon>
        <taxon>Pseudomonadati</taxon>
        <taxon>Bacteroidota</taxon>
        <taxon>Bacteroidia</taxon>
        <taxon>Marinilabiliales</taxon>
        <taxon>Marinilabiliaceae</taxon>
        <taxon>Saccharicrinis</taxon>
    </lineage>
</organism>
<dbReference type="EMBL" id="BAMD01000002">
    <property type="protein sequence ID" value="GAF01739.1"/>
    <property type="molecule type" value="Genomic_DNA"/>
</dbReference>
<accession>W7YGK3</accession>
<feature type="transmembrane region" description="Helical" evidence="1">
    <location>
        <begin position="9"/>
        <end position="27"/>
    </location>
</feature>
<evidence type="ECO:0000313" key="3">
    <source>
        <dbReference type="EMBL" id="GAF01739.1"/>
    </source>
</evidence>
<evidence type="ECO:0000313" key="4">
    <source>
        <dbReference type="Proteomes" id="UP000019402"/>
    </source>
</evidence>
<dbReference type="eggNOG" id="ENOG502Z8TX">
    <property type="taxonomic scope" value="Bacteria"/>
</dbReference>
<sequence>MGKGMNNKYLVWGLLLCFMLYITVLIITPGEIDWSLSFSKSDEIPFGNSILFEELEQLFPKDSIQTSHSPIANFLDDRDLQDGSVLFINNRFEPDKFDFKKMLNLAELGNHIFIAAVYFSQQVQDTLGFKTEGNFSFELMKEDSICLNLVNPKLKSPWGYYYKKAYSNTFFQSYDTLKTTVLGLGDKAKTNFIRIQYGKGYFYVNTNPKAFTNYNLLIRNNYEYVFKCLSYLPQRALIWDEYYKQEAPISGSEFRYILSQKSLRYAWYILFFGILIYMVFAAKRQQRMIPIVKPPENSTLTFVETIGRLYFRRKDHLDIAKKRYRFFLEFLRTQYYVDTASLNAETYDEIATKCDVPLRTVQQLFDMGKRLVEVKSISEEDLEQFNKKIEFIYDKCRDEKK</sequence>
<evidence type="ECO:0000259" key="2">
    <source>
        <dbReference type="Pfam" id="PF14258"/>
    </source>
</evidence>
<dbReference type="OrthoDB" id="1111222at2"/>
<dbReference type="STRING" id="869213.GCA_000517085_03151"/>
<comment type="caution">
    <text evidence="3">The sequence shown here is derived from an EMBL/GenBank/DDBJ whole genome shotgun (WGS) entry which is preliminary data.</text>
</comment>
<keyword evidence="1" id="KW-1133">Transmembrane helix</keyword>
<gene>
    <name evidence="3" type="ORF">JCM21142_354</name>
</gene>
<dbReference type="Proteomes" id="UP000019402">
    <property type="component" value="Unassembled WGS sequence"/>
</dbReference>
<keyword evidence="4" id="KW-1185">Reference proteome</keyword>
<name>W7YGK3_9BACT</name>
<feature type="transmembrane region" description="Helical" evidence="1">
    <location>
        <begin position="265"/>
        <end position="282"/>
    </location>
</feature>
<dbReference type="RefSeq" id="WP_027472609.1">
    <property type="nucleotide sequence ID" value="NZ_BAMD01000002.1"/>
</dbReference>
<keyword evidence="1" id="KW-0812">Transmembrane</keyword>
<dbReference type="AlphaFoldDB" id="W7YGK3"/>
<dbReference type="Pfam" id="PF14258">
    <property type="entry name" value="DUF4350"/>
    <property type="match status" value="1"/>
</dbReference>
<keyword evidence="1" id="KW-0472">Membrane</keyword>
<evidence type="ECO:0000256" key="1">
    <source>
        <dbReference type="SAM" id="Phobius"/>
    </source>
</evidence>
<feature type="domain" description="DUF4350" evidence="2">
    <location>
        <begin position="43"/>
        <end position="228"/>
    </location>
</feature>
<protein>
    <recommendedName>
        <fullName evidence="2">DUF4350 domain-containing protein</fullName>
    </recommendedName>
</protein>
<reference evidence="3 4" key="1">
    <citation type="journal article" date="2014" name="Genome Announc.">
        <title>Draft Genome Sequence of Cytophaga fermentans JCM 21142T, a Facultative Anaerobe Isolated from Marine Mud.</title>
        <authorList>
            <person name="Starns D."/>
            <person name="Oshima K."/>
            <person name="Suda W."/>
            <person name="Iino T."/>
            <person name="Yuki M."/>
            <person name="Inoue J."/>
            <person name="Kitamura K."/>
            <person name="Iida T."/>
            <person name="Darby A."/>
            <person name="Hattori M."/>
            <person name="Ohkuma M."/>
        </authorList>
    </citation>
    <scope>NUCLEOTIDE SEQUENCE [LARGE SCALE GENOMIC DNA]</scope>
    <source>
        <strain evidence="3 4">JCM 21142</strain>
    </source>
</reference>
<dbReference type="InterPro" id="IPR025646">
    <property type="entry name" value="DUF4350"/>
</dbReference>